<dbReference type="NCBIfam" id="NF005886">
    <property type="entry name" value="PRK07849.1-1"/>
    <property type="match status" value="1"/>
</dbReference>
<comment type="similarity">
    <text evidence="1">Belongs to the class-IV pyridoxal-phosphate-dependent aminotransferase family.</text>
</comment>
<comment type="caution">
    <text evidence="2">The sequence shown here is derived from an EMBL/GenBank/DDBJ whole genome shotgun (WGS) entry which is preliminary data.</text>
</comment>
<evidence type="ECO:0000256" key="1">
    <source>
        <dbReference type="ARBA" id="ARBA00009320"/>
    </source>
</evidence>
<dbReference type="InterPro" id="IPR001544">
    <property type="entry name" value="Aminotrans_IV"/>
</dbReference>
<keyword evidence="2" id="KW-0456">Lyase</keyword>
<dbReference type="OrthoDB" id="3199344at2"/>
<accession>A0A1Y1RTN6</accession>
<dbReference type="InterPro" id="IPR043132">
    <property type="entry name" value="BCAT-like_C"/>
</dbReference>
<dbReference type="Pfam" id="PF01063">
    <property type="entry name" value="Aminotran_4"/>
    <property type="match status" value="1"/>
</dbReference>
<dbReference type="GO" id="GO:0046394">
    <property type="term" value="P:carboxylic acid biosynthetic process"/>
    <property type="evidence" value="ECO:0007669"/>
    <property type="project" value="UniProtKB-ARBA"/>
</dbReference>
<dbReference type="Gene3D" id="3.20.10.10">
    <property type="entry name" value="D-amino Acid Aminotransferase, subunit A, domain 2"/>
    <property type="match status" value="1"/>
</dbReference>
<protein>
    <submittedName>
        <fullName evidence="2">Aminodeoxychorismate lyase</fullName>
    </submittedName>
</protein>
<dbReference type="PANTHER" id="PTHR42743:SF11">
    <property type="entry name" value="AMINODEOXYCHORISMATE LYASE"/>
    <property type="match status" value="1"/>
</dbReference>
<dbReference type="InterPro" id="IPR050571">
    <property type="entry name" value="Class-IV_PLP-Dep_Aminotrnsfr"/>
</dbReference>
<dbReference type="EMBL" id="LXWF01000001">
    <property type="protein sequence ID" value="ORC25056.1"/>
    <property type="molecule type" value="Genomic_DNA"/>
</dbReference>
<dbReference type="Proteomes" id="UP000192359">
    <property type="component" value="Unassembled WGS sequence"/>
</dbReference>
<dbReference type="GO" id="GO:0016829">
    <property type="term" value="F:lyase activity"/>
    <property type="evidence" value="ECO:0007669"/>
    <property type="project" value="UniProtKB-KW"/>
</dbReference>
<reference evidence="2 3" key="1">
    <citation type="submission" date="2016-05" db="EMBL/GenBank/DDBJ databases">
        <title>Draft genome sequence of a porcine commensal Rothia nasimurium.</title>
        <authorList>
            <person name="Gaiser R.A."/>
            <person name="Van Baarlen P."/>
            <person name="Wells J.M."/>
        </authorList>
    </citation>
    <scope>NUCLEOTIDE SEQUENCE [LARGE SCALE GENOMIC DNA]</scope>
    <source>
        <strain evidence="2 3">PT-32</strain>
    </source>
</reference>
<organism evidence="2 3">
    <name type="scientific">Rothia nasimurium</name>
    <dbReference type="NCBI Taxonomy" id="85336"/>
    <lineage>
        <taxon>Bacteria</taxon>
        <taxon>Bacillati</taxon>
        <taxon>Actinomycetota</taxon>
        <taxon>Actinomycetes</taxon>
        <taxon>Micrococcales</taxon>
        <taxon>Micrococcaceae</taxon>
        <taxon>Rothia</taxon>
    </lineage>
</organism>
<dbReference type="PANTHER" id="PTHR42743">
    <property type="entry name" value="AMINO-ACID AMINOTRANSFERASE"/>
    <property type="match status" value="1"/>
</dbReference>
<proteinExistence type="inferred from homology"/>
<name>A0A1Y1RTN6_9MICC</name>
<dbReference type="Gene3D" id="3.30.470.10">
    <property type="match status" value="1"/>
</dbReference>
<dbReference type="RefSeq" id="WP_083090514.1">
    <property type="nucleotide sequence ID" value="NZ_LXWF01000001.1"/>
</dbReference>
<dbReference type="SUPFAM" id="SSF56752">
    <property type="entry name" value="D-aminoacid aminotransferase-like PLP-dependent enzymes"/>
    <property type="match status" value="1"/>
</dbReference>
<gene>
    <name evidence="2" type="ORF">A7979_08530</name>
</gene>
<dbReference type="GO" id="GO:0005829">
    <property type="term" value="C:cytosol"/>
    <property type="evidence" value="ECO:0007669"/>
    <property type="project" value="TreeGrafter"/>
</dbReference>
<dbReference type="InterPro" id="IPR043131">
    <property type="entry name" value="BCAT-like_N"/>
</dbReference>
<sequence>MNTTTVVMLTETNPAGELVDATLPLINIEDQGLTRGDGVFETMLAANRTVRKLDSHLARLAGSARLLDLPLPSEGDLRGAVHLAVDSAPQGAQTVLGEEHTVKIVVSRGTAEAGPHAWVTVAPSSATVLRQREQGVRVMLLPRGHDPAEDSTYPWLLAGAKTLSYAVNMSVLRYVGKHGADDAIWVTDDRRILEGATSSVIVAKTEGQKKVLYTPEPAHGILPGTTQGAIFAGARAAGWELGYGPLYPQDLLEADAVWLASSVRLLAPVTHLNGTPVATDQALTEELLGYLARG</sequence>
<dbReference type="AlphaFoldDB" id="A0A1Y1RTN6"/>
<evidence type="ECO:0000313" key="2">
    <source>
        <dbReference type="EMBL" id="ORC25056.1"/>
    </source>
</evidence>
<keyword evidence="3" id="KW-1185">Reference proteome</keyword>
<evidence type="ECO:0000313" key="3">
    <source>
        <dbReference type="Proteomes" id="UP000192359"/>
    </source>
</evidence>
<dbReference type="InterPro" id="IPR036038">
    <property type="entry name" value="Aminotransferase-like"/>
</dbReference>